<proteinExistence type="predicted"/>
<evidence type="ECO:0000256" key="1">
    <source>
        <dbReference type="SAM" id="MobiDB-lite"/>
    </source>
</evidence>
<feature type="compositionally biased region" description="Basic and acidic residues" evidence="1">
    <location>
        <begin position="48"/>
        <end position="60"/>
    </location>
</feature>
<reference evidence="2 3" key="1">
    <citation type="journal article" date="2019" name="Nat. Plants">
        <title>Genome sequencing of Musa balbisiana reveals subgenome evolution and function divergence in polyploid bananas.</title>
        <authorList>
            <person name="Yao X."/>
        </authorList>
    </citation>
    <scope>NUCLEOTIDE SEQUENCE [LARGE SCALE GENOMIC DNA]</scope>
    <source>
        <strain evidence="3">cv. DH-PKW</strain>
        <tissue evidence="2">Leaves</tissue>
    </source>
</reference>
<evidence type="ECO:0000313" key="2">
    <source>
        <dbReference type="EMBL" id="THU69612.1"/>
    </source>
</evidence>
<organism evidence="2 3">
    <name type="scientific">Musa balbisiana</name>
    <name type="common">Banana</name>
    <dbReference type="NCBI Taxonomy" id="52838"/>
    <lineage>
        <taxon>Eukaryota</taxon>
        <taxon>Viridiplantae</taxon>
        <taxon>Streptophyta</taxon>
        <taxon>Embryophyta</taxon>
        <taxon>Tracheophyta</taxon>
        <taxon>Spermatophyta</taxon>
        <taxon>Magnoliopsida</taxon>
        <taxon>Liliopsida</taxon>
        <taxon>Zingiberales</taxon>
        <taxon>Musaceae</taxon>
        <taxon>Musa</taxon>
    </lineage>
</organism>
<sequence>MLSKDLIQYLIKQGASLTTMTKAWQTPIDLVSTEEVCALLVECKQPMTKDDKSTTIKEVGDSVSTGDIEENNGGSIPEESANVDKEGTDTKEKRRREDAADEDSSKPKKSLKVSLVHLTAENDVLDEDEEKDTDTKVNNHIRAGGPSNCKFGRYGSMVSSSQFV</sequence>
<feature type="region of interest" description="Disordered" evidence="1">
    <location>
        <begin position="48"/>
        <end position="164"/>
    </location>
</feature>
<feature type="compositionally biased region" description="Basic and acidic residues" evidence="1">
    <location>
        <begin position="82"/>
        <end position="106"/>
    </location>
</feature>
<evidence type="ECO:0000313" key="3">
    <source>
        <dbReference type="Proteomes" id="UP000317650"/>
    </source>
</evidence>
<accession>A0A4S8K472</accession>
<comment type="caution">
    <text evidence="2">The sequence shown here is derived from an EMBL/GenBank/DDBJ whole genome shotgun (WGS) entry which is preliminary data.</text>
</comment>
<protein>
    <submittedName>
        <fullName evidence="2">Uncharacterized protein</fullName>
    </submittedName>
</protein>
<dbReference type="AlphaFoldDB" id="A0A4S8K472"/>
<dbReference type="STRING" id="52838.A0A4S8K472"/>
<name>A0A4S8K472_MUSBA</name>
<feature type="compositionally biased region" description="Acidic residues" evidence="1">
    <location>
        <begin position="123"/>
        <end position="132"/>
    </location>
</feature>
<gene>
    <name evidence="2" type="ORF">C4D60_Mb08t16230</name>
</gene>
<dbReference type="EMBL" id="PYDT01000002">
    <property type="protein sequence ID" value="THU69612.1"/>
    <property type="molecule type" value="Genomic_DNA"/>
</dbReference>
<dbReference type="Proteomes" id="UP000317650">
    <property type="component" value="Chromosome 8"/>
</dbReference>
<keyword evidence="3" id="KW-1185">Reference proteome</keyword>